<protein>
    <submittedName>
        <fullName evidence="1">Uncharacterized protein</fullName>
    </submittedName>
</protein>
<dbReference type="EMBL" id="LIAE01010215">
    <property type="protein sequence ID" value="PAV65246.1"/>
    <property type="molecule type" value="Genomic_DNA"/>
</dbReference>
<keyword evidence="2" id="KW-1185">Reference proteome</keyword>
<reference evidence="1 2" key="1">
    <citation type="journal article" date="2017" name="Curr. Biol.">
        <title>Genome architecture and evolution of a unichromosomal asexual nematode.</title>
        <authorList>
            <person name="Fradin H."/>
            <person name="Zegar C."/>
            <person name="Gutwein M."/>
            <person name="Lucas J."/>
            <person name="Kovtun M."/>
            <person name="Corcoran D."/>
            <person name="Baugh L.R."/>
            <person name="Kiontke K."/>
            <person name="Gunsalus K."/>
            <person name="Fitch D.H."/>
            <person name="Piano F."/>
        </authorList>
    </citation>
    <scope>NUCLEOTIDE SEQUENCE [LARGE SCALE GENOMIC DNA]</scope>
    <source>
        <strain evidence="1">PF1309</strain>
    </source>
</reference>
<dbReference type="AlphaFoldDB" id="A0A2A2JU19"/>
<organism evidence="1 2">
    <name type="scientific">Diploscapter pachys</name>
    <dbReference type="NCBI Taxonomy" id="2018661"/>
    <lineage>
        <taxon>Eukaryota</taxon>
        <taxon>Metazoa</taxon>
        <taxon>Ecdysozoa</taxon>
        <taxon>Nematoda</taxon>
        <taxon>Chromadorea</taxon>
        <taxon>Rhabditida</taxon>
        <taxon>Rhabditina</taxon>
        <taxon>Rhabditomorpha</taxon>
        <taxon>Rhabditoidea</taxon>
        <taxon>Rhabditidae</taxon>
        <taxon>Diploscapter</taxon>
    </lineage>
</organism>
<name>A0A2A2JU19_9BILA</name>
<proteinExistence type="predicted"/>
<evidence type="ECO:0000313" key="1">
    <source>
        <dbReference type="EMBL" id="PAV65246.1"/>
    </source>
</evidence>
<evidence type="ECO:0000313" key="2">
    <source>
        <dbReference type="Proteomes" id="UP000218231"/>
    </source>
</evidence>
<sequence>MHDSFLARRPAETQGVEALEINVRLLPLIQALYQPFLHSKWYVKHKQGLKIDDISKKILQRFCEDISILLHARHDLYSKIVAFLNQSSESYPHWDQLKEAIKTSSLHMDLRNHYTGVCDCVAGSDVRLPPRGTSWISLKG</sequence>
<comment type="caution">
    <text evidence="1">The sequence shown here is derived from an EMBL/GenBank/DDBJ whole genome shotgun (WGS) entry which is preliminary data.</text>
</comment>
<accession>A0A2A2JU19</accession>
<gene>
    <name evidence="1" type="ORF">WR25_06650</name>
</gene>
<dbReference type="Proteomes" id="UP000218231">
    <property type="component" value="Unassembled WGS sequence"/>
</dbReference>